<dbReference type="AlphaFoldDB" id="A0A4Y7Q310"/>
<dbReference type="VEuPathDB" id="FungiDB:BD410DRAFT_294557"/>
<dbReference type="STRING" id="50990.A0A4Y7Q310"/>
<feature type="chain" id="PRO_5021218417" evidence="3">
    <location>
        <begin position="23"/>
        <end position="317"/>
    </location>
</feature>
<evidence type="ECO:0000313" key="4">
    <source>
        <dbReference type="EMBL" id="TDL21522.1"/>
    </source>
</evidence>
<keyword evidence="2" id="KW-1133">Transmembrane helix</keyword>
<feature type="region of interest" description="Disordered" evidence="1">
    <location>
        <begin position="156"/>
        <end position="188"/>
    </location>
</feature>
<keyword evidence="2" id="KW-0812">Transmembrane</keyword>
<feature type="region of interest" description="Disordered" evidence="1">
    <location>
        <begin position="257"/>
        <end position="317"/>
    </location>
</feature>
<protein>
    <submittedName>
        <fullName evidence="4">Uncharacterized protein</fullName>
    </submittedName>
</protein>
<feature type="compositionally biased region" description="Pro residues" evidence="1">
    <location>
        <begin position="270"/>
        <end position="281"/>
    </location>
</feature>
<keyword evidence="2" id="KW-0472">Membrane</keyword>
<keyword evidence="3" id="KW-0732">Signal</keyword>
<evidence type="ECO:0000256" key="3">
    <source>
        <dbReference type="SAM" id="SignalP"/>
    </source>
</evidence>
<accession>A0A4Y7Q310</accession>
<name>A0A4Y7Q310_9AGAM</name>
<evidence type="ECO:0000256" key="2">
    <source>
        <dbReference type="SAM" id="Phobius"/>
    </source>
</evidence>
<gene>
    <name evidence="4" type="ORF">BD410DRAFT_294557</name>
</gene>
<feature type="compositionally biased region" description="Polar residues" evidence="1">
    <location>
        <begin position="179"/>
        <end position="188"/>
    </location>
</feature>
<feature type="signal peptide" evidence="3">
    <location>
        <begin position="1"/>
        <end position="22"/>
    </location>
</feature>
<evidence type="ECO:0000313" key="5">
    <source>
        <dbReference type="Proteomes" id="UP000294933"/>
    </source>
</evidence>
<dbReference type="Gene3D" id="1.20.5.510">
    <property type="entry name" value="Single helix bin"/>
    <property type="match status" value="1"/>
</dbReference>
<sequence>MGVNVGKRWMVLALAALAGAQAQTTNATCLSTFDFLNNSKGQSPCLVAAYVAGACNGGQYDVSALDVGEHYIGPSTSLVNNCQCSSIFYSLMSACGVCQNRTIITWTSWHANCKNIYLTVYPENIPSGTAIPAWAYADVSVLNVFDPNVTLVLKSSPDSTSSFNPATQTGAGPSPSPSNPTHVDSTSTKSSNIGAIAGGGVGGVVLIALLALIAFLLIRQRKSNRKNMMEARQYVVVHGGHQHTEEYNAAQMTAGPLHTVSSHRPHDPFDPPTSPSTPAPPTFVSHATEPPPYADGPAGPDAPRAHRVARLKSVTQA</sequence>
<dbReference type="EMBL" id="ML170180">
    <property type="protein sequence ID" value="TDL21522.1"/>
    <property type="molecule type" value="Genomic_DNA"/>
</dbReference>
<reference evidence="4 5" key="1">
    <citation type="submission" date="2018-06" db="EMBL/GenBank/DDBJ databases">
        <title>A transcriptomic atlas of mushroom development highlights an independent origin of complex multicellularity.</title>
        <authorList>
            <consortium name="DOE Joint Genome Institute"/>
            <person name="Krizsan K."/>
            <person name="Almasi E."/>
            <person name="Merenyi Z."/>
            <person name="Sahu N."/>
            <person name="Viragh M."/>
            <person name="Koszo T."/>
            <person name="Mondo S."/>
            <person name="Kiss B."/>
            <person name="Balint B."/>
            <person name="Kues U."/>
            <person name="Barry K."/>
            <person name="Hegedus J.C."/>
            <person name="Henrissat B."/>
            <person name="Johnson J."/>
            <person name="Lipzen A."/>
            <person name="Ohm R."/>
            <person name="Nagy I."/>
            <person name="Pangilinan J."/>
            <person name="Yan J."/>
            <person name="Xiong Y."/>
            <person name="Grigoriev I.V."/>
            <person name="Hibbett D.S."/>
            <person name="Nagy L.G."/>
        </authorList>
    </citation>
    <scope>NUCLEOTIDE SEQUENCE [LARGE SCALE GENOMIC DNA]</scope>
    <source>
        <strain evidence="4 5">SZMC22713</strain>
    </source>
</reference>
<dbReference type="OrthoDB" id="3362711at2759"/>
<organism evidence="4 5">
    <name type="scientific">Rickenella mellea</name>
    <dbReference type="NCBI Taxonomy" id="50990"/>
    <lineage>
        <taxon>Eukaryota</taxon>
        <taxon>Fungi</taxon>
        <taxon>Dikarya</taxon>
        <taxon>Basidiomycota</taxon>
        <taxon>Agaricomycotina</taxon>
        <taxon>Agaricomycetes</taxon>
        <taxon>Hymenochaetales</taxon>
        <taxon>Rickenellaceae</taxon>
        <taxon>Rickenella</taxon>
    </lineage>
</organism>
<evidence type="ECO:0000256" key="1">
    <source>
        <dbReference type="SAM" id="MobiDB-lite"/>
    </source>
</evidence>
<feature type="compositionally biased region" description="Polar residues" evidence="1">
    <location>
        <begin position="156"/>
        <end position="171"/>
    </location>
</feature>
<dbReference type="Proteomes" id="UP000294933">
    <property type="component" value="Unassembled WGS sequence"/>
</dbReference>
<feature type="transmembrane region" description="Helical" evidence="2">
    <location>
        <begin position="193"/>
        <end position="218"/>
    </location>
</feature>
<keyword evidence="5" id="KW-1185">Reference proteome</keyword>
<proteinExistence type="predicted"/>